<gene>
    <name evidence="2" type="ORF">GCM10011361_13890</name>
</gene>
<organism evidence="2 3">
    <name type="scientific">Muriicola marianensis</name>
    <dbReference type="NCBI Taxonomy" id="1324801"/>
    <lineage>
        <taxon>Bacteria</taxon>
        <taxon>Pseudomonadati</taxon>
        <taxon>Bacteroidota</taxon>
        <taxon>Flavobacteriia</taxon>
        <taxon>Flavobacteriales</taxon>
        <taxon>Flavobacteriaceae</taxon>
        <taxon>Muriicola</taxon>
    </lineage>
</organism>
<feature type="signal peptide" evidence="1">
    <location>
        <begin position="1"/>
        <end position="23"/>
    </location>
</feature>
<protein>
    <recommendedName>
        <fullName evidence="4">DUF2141 domain-containing protein</fullName>
    </recommendedName>
</protein>
<keyword evidence="1" id="KW-0732">Signal</keyword>
<sequence length="141" mass="15636">MHSKFMRKYIFLLSFLLPLSLLAQNELIVEVQGVQSSMGNINVAVYNKADGFLKFEGVYKSDSTKAVAGKTKIRIENLPSGEYALAVFHDENGNNILDTNWLGIPKEPVGFSNSRMKTFGPPSFHECSFSLSSNRAVEVSL</sequence>
<comment type="caution">
    <text evidence="2">The sequence shown here is derived from an EMBL/GenBank/DDBJ whole genome shotgun (WGS) entry which is preliminary data.</text>
</comment>
<reference evidence="3" key="1">
    <citation type="journal article" date="2019" name="Int. J. Syst. Evol. Microbiol.">
        <title>The Global Catalogue of Microorganisms (GCM) 10K type strain sequencing project: providing services to taxonomists for standard genome sequencing and annotation.</title>
        <authorList>
            <consortium name="The Broad Institute Genomics Platform"/>
            <consortium name="The Broad Institute Genome Sequencing Center for Infectious Disease"/>
            <person name="Wu L."/>
            <person name="Ma J."/>
        </authorList>
    </citation>
    <scope>NUCLEOTIDE SEQUENCE [LARGE SCALE GENOMIC DNA]</scope>
    <source>
        <strain evidence="3">CGMCC 1.12606</strain>
    </source>
</reference>
<evidence type="ECO:0008006" key="4">
    <source>
        <dbReference type="Google" id="ProtNLM"/>
    </source>
</evidence>
<dbReference type="EMBL" id="BMFH01000001">
    <property type="protein sequence ID" value="GGD48322.1"/>
    <property type="molecule type" value="Genomic_DNA"/>
</dbReference>
<dbReference type="Proteomes" id="UP000625780">
    <property type="component" value="Unassembled WGS sequence"/>
</dbReference>
<evidence type="ECO:0000313" key="3">
    <source>
        <dbReference type="Proteomes" id="UP000625780"/>
    </source>
</evidence>
<evidence type="ECO:0000313" key="2">
    <source>
        <dbReference type="EMBL" id="GGD48322.1"/>
    </source>
</evidence>
<proteinExistence type="predicted"/>
<accession>A0ABQ1QYF8</accession>
<dbReference type="Pfam" id="PF09912">
    <property type="entry name" value="DUF2141"/>
    <property type="match status" value="1"/>
</dbReference>
<dbReference type="InterPro" id="IPR018673">
    <property type="entry name" value="DUF2141"/>
</dbReference>
<evidence type="ECO:0000256" key="1">
    <source>
        <dbReference type="SAM" id="SignalP"/>
    </source>
</evidence>
<keyword evidence="3" id="KW-1185">Reference proteome</keyword>
<name>A0ABQ1QYF8_9FLAO</name>
<feature type="chain" id="PRO_5045710194" description="DUF2141 domain-containing protein" evidence="1">
    <location>
        <begin position="24"/>
        <end position="141"/>
    </location>
</feature>